<evidence type="ECO:0000313" key="9">
    <source>
        <dbReference type="Proteomes" id="UP000800041"/>
    </source>
</evidence>
<keyword evidence="5" id="KW-0175">Coiled coil</keyword>
<dbReference type="PANTHER" id="PTHR14604">
    <property type="entry name" value="WD40 REPEAT PF20"/>
    <property type="match status" value="1"/>
</dbReference>
<keyword evidence="9" id="KW-1185">Reference proteome</keyword>
<name>A0A6G1GTW5_9PEZI</name>
<accession>A0A6G1GTW5</accession>
<sequence>MADPVRAGAEDRPYKCPFKTAAQNPPFKLDEGYSDDTRSQSGSDTVMPLRPELQMDESMDEGVPQLPSWVLDLSEAERSEFAYAILRSLQTSRIAAIVDRLNPLLHIDPVHRLPAEIVFEIFGYLEPNNLLRASTLSKSWRYRALDGRLWRKLFGTEGWASNIRQVRKFEEDERTKATSRIRRAEEEDDDMGSSKSRKRRVHETGLFGDGTMSNAGSSTSDATRMPGWAEQHGPVEADDTPMVESPDLMQDVVPEIPIRTQSSGMDTLMSPVSERSFDNLQPPVKPPLVLRLEGTPKVNWQFLFKQKRRLEENWNAGRFLNFQLPHPNHPEEAHKECVYTIQFSGNHLVSGSRDQTIRVWNLETQRLMLLPLTGHSASVLCLQFDDRPEHDIIVSGGSDCHVLVWRFSTGQMIKKLEKAHSESVLNLRFDERYLITCSKDKTIKVWTRQAILPTDDAYPTSTTASGTSKFPPYIINMSNELERQALHTTPLAEYNLLMTLTGHSAAVNAIQIYDNQIVSASGDRQVKIWDVHTGRCIKTVPGHLKGIACVQFDGRRIVSGSSDDTVRIFDRATGAEVACLRGHSNLVRTVQARFGDRPGNEEDLEAEARAVDRDYFAARANDASIGTRRLTRDERRNRNAGSRNPQDIFAIGAKLPPGGGGSRWARIVSGSYDETIIIWRQNSEGRWVVAHQLQQWEAVFHAGGRPRNGINPPNDHRHLHLNGAAQGPGQAGPPNNQAQGQAPPVVVAQALVNQAQAQLAQAQATVTQAQNIVGPQPVLPGSTTTTSMTATAGPSTAPQPQQQQLQQPLTEATPPAPTALVQAPQPQPPAQVQAQANPAPHHHHHHHHHHANPNHHHHHPAAGGGQGGGANGSNSRVFKLQFDSRRIICCSQDPVIVGWDFANRDSEIVQASRFFGDDL</sequence>
<dbReference type="SMART" id="SM00256">
    <property type="entry name" value="FBOX"/>
    <property type="match status" value="1"/>
</dbReference>
<dbReference type="PROSITE" id="PS00678">
    <property type="entry name" value="WD_REPEATS_1"/>
    <property type="match status" value="2"/>
</dbReference>
<feature type="compositionally biased region" description="Gly residues" evidence="6">
    <location>
        <begin position="862"/>
        <end position="871"/>
    </location>
</feature>
<reference evidence="8" key="1">
    <citation type="journal article" date="2020" name="Stud. Mycol.">
        <title>101 Dothideomycetes genomes: a test case for predicting lifestyles and emergence of pathogens.</title>
        <authorList>
            <person name="Haridas S."/>
            <person name="Albert R."/>
            <person name="Binder M."/>
            <person name="Bloem J."/>
            <person name="Labutti K."/>
            <person name="Salamov A."/>
            <person name="Andreopoulos B."/>
            <person name="Baker S."/>
            <person name="Barry K."/>
            <person name="Bills G."/>
            <person name="Bluhm B."/>
            <person name="Cannon C."/>
            <person name="Castanera R."/>
            <person name="Culley D."/>
            <person name="Daum C."/>
            <person name="Ezra D."/>
            <person name="Gonzalez J."/>
            <person name="Henrissat B."/>
            <person name="Kuo A."/>
            <person name="Liang C."/>
            <person name="Lipzen A."/>
            <person name="Lutzoni F."/>
            <person name="Magnuson J."/>
            <person name="Mondo S."/>
            <person name="Nolan M."/>
            <person name="Ohm R."/>
            <person name="Pangilinan J."/>
            <person name="Park H.-J."/>
            <person name="Ramirez L."/>
            <person name="Alfaro M."/>
            <person name="Sun H."/>
            <person name="Tritt A."/>
            <person name="Yoshinaga Y."/>
            <person name="Zwiers L.-H."/>
            <person name="Turgeon B."/>
            <person name="Goodwin S."/>
            <person name="Spatafora J."/>
            <person name="Crous P."/>
            <person name="Grigoriev I."/>
        </authorList>
    </citation>
    <scope>NUCLEOTIDE SEQUENCE</scope>
    <source>
        <strain evidence="8">CBS 113979</strain>
    </source>
</reference>
<feature type="compositionally biased region" description="Low complexity" evidence="6">
    <location>
        <begin position="780"/>
        <end position="839"/>
    </location>
</feature>
<dbReference type="InterPro" id="IPR019775">
    <property type="entry name" value="WD40_repeat_CS"/>
</dbReference>
<feature type="compositionally biased region" description="Low complexity" evidence="6">
    <location>
        <begin position="722"/>
        <end position="742"/>
    </location>
</feature>
<dbReference type="Proteomes" id="UP000800041">
    <property type="component" value="Unassembled WGS sequence"/>
</dbReference>
<feature type="region of interest" description="Disordered" evidence="6">
    <location>
        <begin position="773"/>
        <end position="875"/>
    </location>
</feature>
<dbReference type="PROSITE" id="PS50294">
    <property type="entry name" value="WD_REPEATS_REGION"/>
    <property type="match status" value="4"/>
</dbReference>
<feature type="region of interest" description="Disordered" evidence="6">
    <location>
        <begin position="705"/>
        <end position="742"/>
    </location>
</feature>
<feature type="repeat" description="WD" evidence="4">
    <location>
        <begin position="540"/>
        <end position="579"/>
    </location>
</feature>
<feature type="region of interest" description="Disordered" evidence="6">
    <location>
        <begin position="630"/>
        <end position="655"/>
    </location>
</feature>
<dbReference type="InterPro" id="IPR015943">
    <property type="entry name" value="WD40/YVTN_repeat-like_dom_sf"/>
</dbReference>
<evidence type="ECO:0000256" key="5">
    <source>
        <dbReference type="SAM" id="Coils"/>
    </source>
</evidence>
<gene>
    <name evidence="8" type="ORF">K402DRAFT_395891</name>
</gene>
<dbReference type="PROSITE" id="PS50181">
    <property type="entry name" value="FBOX"/>
    <property type="match status" value="1"/>
</dbReference>
<dbReference type="InterPro" id="IPR036047">
    <property type="entry name" value="F-box-like_dom_sf"/>
</dbReference>
<dbReference type="EMBL" id="ML977169">
    <property type="protein sequence ID" value="KAF1984227.1"/>
    <property type="molecule type" value="Genomic_DNA"/>
</dbReference>
<dbReference type="AlphaFoldDB" id="A0A6G1GTW5"/>
<dbReference type="OrthoDB" id="19711at2759"/>
<keyword evidence="3" id="KW-0677">Repeat</keyword>
<dbReference type="SUPFAM" id="SSF81383">
    <property type="entry name" value="F-box domain"/>
    <property type="match status" value="1"/>
</dbReference>
<dbReference type="InterPro" id="IPR020472">
    <property type="entry name" value="WD40_PAC1"/>
</dbReference>
<proteinExistence type="inferred from homology"/>
<dbReference type="SMART" id="SM00320">
    <property type="entry name" value="WD40"/>
    <property type="match status" value="6"/>
</dbReference>
<evidence type="ECO:0000259" key="7">
    <source>
        <dbReference type="PROSITE" id="PS50181"/>
    </source>
</evidence>
<organism evidence="8 9">
    <name type="scientific">Aulographum hederae CBS 113979</name>
    <dbReference type="NCBI Taxonomy" id="1176131"/>
    <lineage>
        <taxon>Eukaryota</taxon>
        <taxon>Fungi</taxon>
        <taxon>Dikarya</taxon>
        <taxon>Ascomycota</taxon>
        <taxon>Pezizomycotina</taxon>
        <taxon>Dothideomycetes</taxon>
        <taxon>Pleosporomycetidae</taxon>
        <taxon>Aulographales</taxon>
        <taxon>Aulographaceae</taxon>
    </lineage>
</organism>
<dbReference type="CDD" id="cd00200">
    <property type="entry name" value="WD40"/>
    <property type="match status" value="1"/>
</dbReference>
<dbReference type="InterPro" id="IPR001810">
    <property type="entry name" value="F-box_dom"/>
</dbReference>
<dbReference type="SUPFAM" id="SSF50978">
    <property type="entry name" value="WD40 repeat-like"/>
    <property type="match status" value="1"/>
</dbReference>
<protein>
    <submittedName>
        <fullName evidence="8">WD40 repeat-like protein</fullName>
    </submittedName>
</protein>
<evidence type="ECO:0000256" key="3">
    <source>
        <dbReference type="ARBA" id="ARBA00022737"/>
    </source>
</evidence>
<feature type="domain" description="F-box" evidence="7">
    <location>
        <begin position="107"/>
        <end position="153"/>
    </location>
</feature>
<evidence type="ECO:0000256" key="2">
    <source>
        <dbReference type="ARBA" id="ARBA00022574"/>
    </source>
</evidence>
<feature type="compositionally biased region" description="Basic and acidic residues" evidence="6">
    <location>
        <begin position="28"/>
        <end position="38"/>
    </location>
</feature>
<feature type="repeat" description="WD" evidence="4">
    <location>
        <begin position="417"/>
        <end position="446"/>
    </location>
</feature>
<evidence type="ECO:0000256" key="4">
    <source>
        <dbReference type="PROSITE-ProRule" id="PRU00221"/>
    </source>
</evidence>
<evidence type="ECO:0000256" key="1">
    <source>
        <dbReference type="ARBA" id="ARBA00007968"/>
    </source>
</evidence>
<keyword evidence="2 4" id="KW-0853">WD repeat</keyword>
<evidence type="ECO:0000313" key="8">
    <source>
        <dbReference type="EMBL" id="KAF1984227.1"/>
    </source>
</evidence>
<dbReference type="Pfam" id="PF12937">
    <property type="entry name" value="F-box-like"/>
    <property type="match status" value="1"/>
</dbReference>
<feature type="coiled-coil region" evidence="5">
    <location>
        <begin position="745"/>
        <end position="772"/>
    </location>
</feature>
<feature type="repeat" description="WD" evidence="4">
    <location>
        <begin position="372"/>
        <end position="415"/>
    </location>
</feature>
<feature type="compositionally biased region" description="Polar residues" evidence="6">
    <location>
        <begin position="211"/>
        <end position="222"/>
    </location>
</feature>
<dbReference type="PRINTS" id="PR00320">
    <property type="entry name" value="GPROTEINBRPT"/>
</dbReference>
<dbReference type="InterPro" id="IPR036322">
    <property type="entry name" value="WD40_repeat_dom_sf"/>
</dbReference>
<evidence type="ECO:0000256" key="6">
    <source>
        <dbReference type="SAM" id="MobiDB-lite"/>
    </source>
</evidence>
<feature type="repeat" description="WD" evidence="4">
    <location>
        <begin position="500"/>
        <end position="539"/>
    </location>
</feature>
<dbReference type="Gene3D" id="1.20.1280.50">
    <property type="match status" value="1"/>
</dbReference>
<feature type="region of interest" description="Disordered" evidence="6">
    <location>
        <begin position="1"/>
        <end position="46"/>
    </location>
</feature>
<comment type="similarity">
    <text evidence="1">Belongs to the WD repeat MET30/SCONB/SCON-2 family.</text>
</comment>
<dbReference type="Pfam" id="PF00400">
    <property type="entry name" value="WD40"/>
    <property type="match status" value="5"/>
</dbReference>
<feature type="compositionally biased region" description="Basic residues" evidence="6">
    <location>
        <begin position="840"/>
        <end position="860"/>
    </location>
</feature>
<feature type="repeat" description="WD" evidence="4">
    <location>
        <begin position="331"/>
        <end position="370"/>
    </location>
</feature>
<dbReference type="PANTHER" id="PTHR14604:SF4">
    <property type="entry name" value="F-BOX DOMAIN-CONTAINING PROTEIN"/>
    <property type="match status" value="1"/>
</dbReference>
<dbReference type="InterPro" id="IPR001680">
    <property type="entry name" value="WD40_rpt"/>
</dbReference>
<dbReference type="PROSITE" id="PS50082">
    <property type="entry name" value="WD_REPEATS_2"/>
    <property type="match status" value="5"/>
</dbReference>
<feature type="region of interest" description="Disordered" evidence="6">
    <location>
        <begin position="170"/>
        <end position="230"/>
    </location>
</feature>
<dbReference type="InterPro" id="IPR050995">
    <property type="entry name" value="WD-F-box_domain-protein"/>
</dbReference>
<dbReference type="Gene3D" id="2.130.10.10">
    <property type="entry name" value="YVTN repeat-like/Quinoprotein amine dehydrogenase"/>
    <property type="match status" value="2"/>
</dbReference>